<reference evidence="4 5" key="1">
    <citation type="submission" date="2016-03" db="EMBL/GenBank/DDBJ databases">
        <title>Whole genome sequencing of Grifola frondosa 9006-11.</title>
        <authorList>
            <person name="Min B."/>
            <person name="Park H."/>
            <person name="Kim J.-G."/>
            <person name="Cho H."/>
            <person name="Oh Y.-L."/>
            <person name="Kong W.-S."/>
            <person name="Choi I.-G."/>
        </authorList>
    </citation>
    <scope>NUCLEOTIDE SEQUENCE [LARGE SCALE GENOMIC DNA]</scope>
    <source>
        <strain evidence="4 5">9006-11</strain>
    </source>
</reference>
<dbReference type="STRING" id="5627.A0A1C7MLT7"/>
<comment type="similarity">
    <text evidence="1">Belongs to the helicase family.</text>
</comment>
<dbReference type="GO" id="GO:0006310">
    <property type="term" value="P:DNA recombination"/>
    <property type="evidence" value="ECO:0007669"/>
    <property type="project" value="UniProtKB-KW"/>
</dbReference>
<comment type="catalytic activity">
    <reaction evidence="1">
        <text>ATP + H2O = ADP + phosphate + H(+)</text>
        <dbReference type="Rhea" id="RHEA:13065"/>
        <dbReference type="ChEBI" id="CHEBI:15377"/>
        <dbReference type="ChEBI" id="CHEBI:15378"/>
        <dbReference type="ChEBI" id="CHEBI:30616"/>
        <dbReference type="ChEBI" id="CHEBI:43474"/>
        <dbReference type="ChEBI" id="CHEBI:456216"/>
        <dbReference type="EC" id="5.6.2.3"/>
    </reaction>
</comment>
<dbReference type="PANTHER" id="PTHR10492">
    <property type="match status" value="1"/>
</dbReference>
<comment type="caution">
    <text evidence="4">The sequence shown here is derived from an EMBL/GenBank/DDBJ whole genome shotgun (WGS) entry which is preliminary data.</text>
</comment>
<dbReference type="Proteomes" id="UP000092993">
    <property type="component" value="Unassembled WGS sequence"/>
</dbReference>
<keyword evidence="5" id="KW-1185">Reference proteome</keyword>
<name>A0A1C7MLT7_GRIFR</name>
<gene>
    <name evidence="4" type="primary">PIF1_2</name>
    <name evidence="4" type="ORF">A0H81_02031</name>
</gene>
<dbReference type="OrthoDB" id="3366231at2759"/>
<dbReference type="Gene3D" id="3.40.50.300">
    <property type="entry name" value="P-loop containing nucleotide triphosphate hydrolases"/>
    <property type="match status" value="1"/>
</dbReference>
<keyword evidence="1" id="KW-0227">DNA damage</keyword>
<dbReference type="EMBL" id="LUGG01000002">
    <property type="protein sequence ID" value="OBZ77825.1"/>
    <property type="molecule type" value="Genomic_DNA"/>
</dbReference>
<keyword evidence="1" id="KW-0234">DNA repair</keyword>
<keyword evidence="1 4" id="KW-0347">Helicase</keyword>
<dbReference type="GO" id="GO:0006281">
    <property type="term" value="P:DNA repair"/>
    <property type="evidence" value="ECO:0007669"/>
    <property type="project" value="UniProtKB-KW"/>
</dbReference>
<dbReference type="EC" id="5.6.2.3" evidence="1"/>
<dbReference type="AlphaFoldDB" id="A0A1C7MLT7"/>
<dbReference type="InterPro" id="IPR025476">
    <property type="entry name" value="Helitron_helicase-like"/>
</dbReference>
<accession>A0A1C7MLT7</accession>
<proteinExistence type="inferred from homology"/>
<evidence type="ECO:0000313" key="4">
    <source>
        <dbReference type="EMBL" id="OBZ77825.1"/>
    </source>
</evidence>
<evidence type="ECO:0000259" key="3">
    <source>
        <dbReference type="Pfam" id="PF14214"/>
    </source>
</evidence>
<dbReference type="InterPro" id="IPR027417">
    <property type="entry name" value="P-loop_NTPase"/>
</dbReference>
<dbReference type="GO" id="GO:0005524">
    <property type="term" value="F:ATP binding"/>
    <property type="evidence" value="ECO:0007669"/>
    <property type="project" value="UniProtKB-KW"/>
</dbReference>
<dbReference type="SUPFAM" id="SSF52540">
    <property type="entry name" value="P-loop containing nucleoside triphosphate hydrolases"/>
    <property type="match status" value="2"/>
</dbReference>
<keyword evidence="1" id="KW-0547">Nucleotide-binding</keyword>
<evidence type="ECO:0000313" key="5">
    <source>
        <dbReference type="Proteomes" id="UP000092993"/>
    </source>
</evidence>
<feature type="domain" description="Helitron helicase-like" evidence="3">
    <location>
        <begin position="281"/>
        <end position="449"/>
    </location>
</feature>
<dbReference type="GO" id="GO:0043139">
    <property type="term" value="F:5'-3' DNA helicase activity"/>
    <property type="evidence" value="ECO:0007669"/>
    <property type="project" value="UniProtKB-EC"/>
</dbReference>
<keyword evidence="1" id="KW-0378">Hydrolase</keyword>
<dbReference type="Pfam" id="PF14214">
    <property type="entry name" value="Helitron_like_N"/>
    <property type="match status" value="1"/>
</dbReference>
<keyword evidence="1" id="KW-0233">DNA recombination</keyword>
<feature type="domain" description="DNA helicase Pif1-like DEAD-box helicase" evidence="2">
    <location>
        <begin position="877"/>
        <end position="1081"/>
    </location>
</feature>
<sequence length="1237" mass="139137">MSTHTNLRLADPTGSNEWCIGPISSPRLVWANVSNGRIHQCPYCKIPLLTGERPGFCCGDKGSKLANVPPLPPLPSQYHTFLNHPSISALSRTLNLLFSFASLESTHPFPHFDGPPGFFAVQGRVYHLRWLLIDSLLPEFIPHAELARSIPPAWITSMRVAISCHNPFARALWNLACLPHHICHTASVILEDTGASTEIAAVMTYDNTTQAEVRARRMVIVRLNGNTQNLPTVSRMWEPLAYPLFFPHGTLGWGICNGTTVTDIAHIDPSIPSTQIWHYRARLLRESRFSIFGRLTNEYAVDMYTRDLDSRLQYIRSNQQRLREQDAELMGLSTVEDSENIYLPSSFLGSHRWASEQISDSLAIAAAYGNPTFFITMTCNTQWPEIQSQLRPGQNYTDIGVVVCRVFHRKLALLESTLKTMFPNAGGEIYSIHSVEFQKRGLPHAHILIKYASNCILPLDIDQVVSAEMPQDPTDAALVRQFMLHNHPPLDRPASKYCQREDANGTRKCRFHYPQVLQSTTTIDSEGRVHYRRRKPGDEMVYLFKYIHKGPDRARYQLHDPQQPAPPVDEIEEYWNARYLSAGEAIWRILGFHITKKTPAVTTLPVHLPSSMTHYQYSRRHPTASLSLLQRYFLRPSGAFMHADAQVTFESLKYTDYYSLFRLVKYDVSKEHSPRYFAEKPDTTGAPRMHVVLRTIAHRHLSRMHSARPSEGERFYLRALLRHRPATSFEDIRTIDNVIFDSFQAAATHLGLFASDDEARYAMAEAIDTLRTPRELRILFIHLLMNECIPTPLEFWELFADALSRDFTLQADNSTAAGKNHALGELGHYLEEYGKQLASFGLPQPLASFGHEVHHEVDCWASQLGSLQHRAWNATHQFNADQTEIFDHISSAIDAQRGLCAFVDGKAGRGKTFLIDALCCALRAQSKIVLATATSAFAAQIYDGGRTTHSTFKVPVNANNEMLISPIEPHHGRGELIREASLIIWDEAPMVNRAVLACVDETCRRVMADQRPFGGKVVVLLGDFRQTCPVVPRGTRRQVIDASIKSSPLWPNFEIHRLSVPIRNAEDPQFADFVDHIGDGAGPEIMLPSSMFNITAAVEEVISFVFPPHILAQPTACLRRAILAPTNLQVDSYNTIILDQIIGQERTYLAADSLKESDEVGITTPDSVLDYVAAHTPTGFPAHALRVKVNGVYRLMRNLSIDRGLVKNTRVCSTGVGRKDHNCAPFENGVIRTTHGR</sequence>
<dbReference type="GO" id="GO:0016887">
    <property type="term" value="F:ATP hydrolysis activity"/>
    <property type="evidence" value="ECO:0007669"/>
    <property type="project" value="RHEA"/>
</dbReference>
<keyword evidence="1" id="KW-0067">ATP-binding</keyword>
<dbReference type="PANTHER" id="PTHR10492:SF57">
    <property type="entry name" value="ATP-DEPENDENT DNA HELICASE"/>
    <property type="match status" value="1"/>
</dbReference>
<organism evidence="4 5">
    <name type="scientific">Grifola frondosa</name>
    <name type="common">Maitake</name>
    <name type="synonym">Polyporus frondosus</name>
    <dbReference type="NCBI Taxonomy" id="5627"/>
    <lineage>
        <taxon>Eukaryota</taxon>
        <taxon>Fungi</taxon>
        <taxon>Dikarya</taxon>
        <taxon>Basidiomycota</taxon>
        <taxon>Agaricomycotina</taxon>
        <taxon>Agaricomycetes</taxon>
        <taxon>Polyporales</taxon>
        <taxon>Grifolaceae</taxon>
        <taxon>Grifola</taxon>
    </lineage>
</organism>
<dbReference type="GO" id="GO:0000723">
    <property type="term" value="P:telomere maintenance"/>
    <property type="evidence" value="ECO:0007669"/>
    <property type="project" value="InterPro"/>
</dbReference>
<comment type="cofactor">
    <cofactor evidence="1">
        <name>Mg(2+)</name>
        <dbReference type="ChEBI" id="CHEBI:18420"/>
    </cofactor>
</comment>
<dbReference type="Pfam" id="PF05970">
    <property type="entry name" value="PIF1"/>
    <property type="match status" value="1"/>
</dbReference>
<protein>
    <recommendedName>
        <fullName evidence="1">ATP-dependent DNA helicase</fullName>
        <ecNumber evidence="1">5.6.2.3</ecNumber>
    </recommendedName>
</protein>
<evidence type="ECO:0000256" key="1">
    <source>
        <dbReference type="RuleBase" id="RU363044"/>
    </source>
</evidence>
<feature type="non-terminal residue" evidence="4">
    <location>
        <position position="1237"/>
    </location>
</feature>
<dbReference type="InterPro" id="IPR010285">
    <property type="entry name" value="DNA_helicase_pif1-like_DEAD"/>
</dbReference>
<dbReference type="OMA" id="WIENIAL"/>
<evidence type="ECO:0000259" key="2">
    <source>
        <dbReference type="Pfam" id="PF05970"/>
    </source>
</evidence>